<dbReference type="InterPro" id="IPR015943">
    <property type="entry name" value="WD40/YVTN_repeat-like_dom_sf"/>
</dbReference>
<dbReference type="PROSITE" id="PS51257">
    <property type="entry name" value="PROKAR_LIPOPROTEIN"/>
    <property type="match status" value="1"/>
</dbReference>
<proteinExistence type="predicted"/>
<protein>
    <submittedName>
        <fullName evidence="1">PQQ-binding-like beta-propeller repeat protein</fullName>
    </submittedName>
</protein>
<dbReference type="RefSeq" id="WP_344518983.1">
    <property type="nucleotide sequence ID" value="NZ_BAAAUG010000018.1"/>
</dbReference>
<gene>
    <name evidence="1" type="ORF">GCM10010449_08260</name>
</gene>
<dbReference type="InterPro" id="IPR011047">
    <property type="entry name" value="Quinoprotein_ADH-like_sf"/>
</dbReference>
<reference evidence="2" key="1">
    <citation type="journal article" date="2019" name="Int. J. Syst. Evol. Microbiol.">
        <title>The Global Catalogue of Microorganisms (GCM) 10K type strain sequencing project: providing services to taxonomists for standard genome sequencing and annotation.</title>
        <authorList>
            <consortium name="The Broad Institute Genomics Platform"/>
            <consortium name="The Broad Institute Genome Sequencing Center for Infectious Disease"/>
            <person name="Wu L."/>
            <person name="Ma J."/>
        </authorList>
    </citation>
    <scope>NUCLEOTIDE SEQUENCE [LARGE SCALE GENOMIC DNA]</scope>
    <source>
        <strain evidence="2">JCM 9092</strain>
    </source>
</reference>
<sequence>MSRKAAALGSLIAAALLLSGCGESDDDGSGGGGSGDGGSESAAAEAKLLGQVPMAKVSEMSGAMGMWTTDKNFVKADLKKIAGYPLDLDGGKAEWQIPLSGEICWSSPEPTKEGLVAVLFQDAAKDPSVCTEVGLVDLNKGKLLWQKQAVDEYGSPQMFDEVTIGGGTVAAAGTSADAGWKVSGEPLWKPSDDTCPVEGYAGSDDKLIALRDCGEAETPQLTLQTIDPATRAVKSAYKLPAGTEYAHVVSTDPLVVAADGGDSKKGSSGASEFLTVDDSAARGKLLSTISTVGGKYGKYKLDCPATEVAGCQQVAVTKDTLFLGTSEPGSPSSGAENDLVALDLRTGKESGRSEGSDGGPLTPIGVADDGKVIAYQEADVVDEAGGAVWALDPKTYKKTKLQQNPSSTYEMEARFTTERRMLFAGDRLYIGGEHVTAPSTVFKKKQPLAAVFGVK</sequence>
<dbReference type="Gene3D" id="2.130.10.10">
    <property type="entry name" value="YVTN repeat-like/Quinoprotein amine dehydrogenase"/>
    <property type="match status" value="2"/>
</dbReference>
<evidence type="ECO:0000313" key="1">
    <source>
        <dbReference type="EMBL" id="GAA3087037.1"/>
    </source>
</evidence>
<comment type="caution">
    <text evidence="1">The sequence shown here is derived from an EMBL/GenBank/DDBJ whole genome shotgun (WGS) entry which is preliminary data.</text>
</comment>
<dbReference type="EMBL" id="BAAAUG010000018">
    <property type="protein sequence ID" value="GAA3087037.1"/>
    <property type="molecule type" value="Genomic_DNA"/>
</dbReference>
<dbReference type="Proteomes" id="UP001501637">
    <property type="component" value="Unassembled WGS sequence"/>
</dbReference>
<evidence type="ECO:0000313" key="2">
    <source>
        <dbReference type="Proteomes" id="UP001501637"/>
    </source>
</evidence>
<organism evidence="1 2">
    <name type="scientific">Streptomyces rectiviolaceus</name>
    <dbReference type="NCBI Taxonomy" id="332591"/>
    <lineage>
        <taxon>Bacteria</taxon>
        <taxon>Bacillati</taxon>
        <taxon>Actinomycetota</taxon>
        <taxon>Actinomycetes</taxon>
        <taxon>Kitasatosporales</taxon>
        <taxon>Streptomycetaceae</taxon>
        <taxon>Streptomyces</taxon>
    </lineage>
</organism>
<accession>A0ABP6MC11</accession>
<name>A0ABP6MC11_9ACTN</name>
<dbReference type="SUPFAM" id="SSF50998">
    <property type="entry name" value="Quinoprotein alcohol dehydrogenase-like"/>
    <property type="match status" value="1"/>
</dbReference>
<keyword evidence="2" id="KW-1185">Reference proteome</keyword>